<dbReference type="InterPro" id="IPR016181">
    <property type="entry name" value="Acyl_CoA_acyltransferase"/>
</dbReference>
<dbReference type="Proteomes" id="UP001139485">
    <property type="component" value="Unassembled WGS sequence"/>
</dbReference>
<gene>
    <name evidence="1" type="ORF">M8330_12755</name>
</gene>
<evidence type="ECO:0000313" key="2">
    <source>
        <dbReference type="Proteomes" id="UP001139485"/>
    </source>
</evidence>
<accession>A0A9X2IG38</accession>
<comment type="caution">
    <text evidence="1">The sequence shown here is derived from an EMBL/GenBank/DDBJ whole genome shotgun (WGS) entry which is preliminary data.</text>
</comment>
<dbReference type="RefSeq" id="WP_250827639.1">
    <property type="nucleotide sequence ID" value="NZ_JAMOIL010000015.1"/>
</dbReference>
<name>A0A9X2IG38_9ACTN</name>
<dbReference type="Gene3D" id="3.40.630.30">
    <property type="match status" value="1"/>
</dbReference>
<keyword evidence="2" id="KW-1185">Reference proteome</keyword>
<protein>
    <submittedName>
        <fullName evidence="1">Uncharacterized protein</fullName>
    </submittedName>
</protein>
<organism evidence="1 2">
    <name type="scientific">Nocardioides bruguierae</name>
    <dbReference type="NCBI Taxonomy" id="2945102"/>
    <lineage>
        <taxon>Bacteria</taxon>
        <taxon>Bacillati</taxon>
        <taxon>Actinomycetota</taxon>
        <taxon>Actinomycetes</taxon>
        <taxon>Propionibacteriales</taxon>
        <taxon>Nocardioidaceae</taxon>
        <taxon>Nocardioides</taxon>
    </lineage>
</organism>
<dbReference type="EMBL" id="JAMOIL010000015">
    <property type="protein sequence ID" value="MCM0621159.1"/>
    <property type="molecule type" value="Genomic_DNA"/>
</dbReference>
<dbReference type="SUPFAM" id="SSF55729">
    <property type="entry name" value="Acyl-CoA N-acyltransferases (Nat)"/>
    <property type="match status" value="1"/>
</dbReference>
<sequence>MTSPSAPRRLHPLTDPADAATLEGALAAVSPGDPLAWMYLHWRRAEATGALPCAWFVTEDEAGRPTGLGLAVCKPVAVGGYGSGLVSVVPEQRRRGVATALRTALEEAAAGLLPGLVYEYREDEAPAEAARLAWGLTVSERHHESVLALDEATVQRLAAVRVPEGVALEPVDDLDALGEAAWRTLHARFAAMFADAPDVADGDANVPYEVFRGLVTQPWMLLLARDATGDLLGLTMVTERPGEDEAANTFFTGTERHARGRGVATAVKAHQAVRMAQAGITRLYTQNMVGNEPILAANRRLGFVHAVTTCDVPVALPGGRPRA</sequence>
<evidence type="ECO:0000313" key="1">
    <source>
        <dbReference type="EMBL" id="MCM0621159.1"/>
    </source>
</evidence>
<proteinExistence type="predicted"/>
<dbReference type="AlphaFoldDB" id="A0A9X2IG38"/>
<reference evidence="1" key="1">
    <citation type="submission" date="2022-05" db="EMBL/GenBank/DDBJ databases">
        <authorList>
            <person name="Tuo L."/>
        </authorList>
    </citation>
    <scope>NUCLEOTIDE SEQUENCE</scope>
    <source>
        <strain evidence="1">BSK12Z-4</strain>
    </source>
</reference>